<dbReference type="EMBL" id="JAVREM010000089">
    <property type="protein sequence ID" value="MDT0323153.1"/>
    <property type="molecule type" value="Genomic_DNA"/>
</dbReference>
<name>A0ABU2LZZ2_9ACTN</name>
<sequence>MPNTFTQRRAEQYARFTGLGYHKALARVAALKPGEAPLPPAQGAQRLLEGRVFTHLGGDVDYFPHPVGIAAVHPGPTSITVVLDSSETRHGHPLARHAIEGLLPVELPDSIESADPLHGVRGLRVAAVTRHALHLTLVGTRARLTLTSSGDTDWREVLRWRAAGLREAGARPCWDQPRMTSAEELFEHDHPTLCQAEDEAAWLPSGLLRRVGLLHTVSTAYCTRYWLTVDEWRFELRHEYGVPMPHDTFIAHLTDPRWGLPLTVDKHHCDCGAPWLDPKYDQQCTIELSHREQVPGELQLRFRTNYKSYSNRDTLARLRTVQADPAWLRRVLPSHLAGAEQPTA</sequence>
<evidence type="ECO:0000313" key="2">
    <source>
        <dbReference type="Proteomes" id="UP001183420"/>
    </source>
</evidence>
<keyword evidence="2" id="KW-1185">Reference proteome</keyword>
<evidence type="ECO:0000313" key="1">
    <source>
        <dbReference type="EMBL" id="MDT0323153.1"/>
    </source>
</evidence>
<protein>
    <submittedName>
        <fullName evidence="1">Uncharacterized protein</fullName>
    </submittedName>
</protein>
<gene>
    <name evidence="1" type="ORF">RNC47_33080</name>
</gene>
<accession>A0ABU2LZZ2</accession>
<proteinExistence type="predicted"/>
<dbReference type="Proteomes" id="UP001183420">
    <property type="component" value="Unassembled WGS sequence"/>
</dbReference>
<comment type="caution">
    <text evidence="1">The sequence shown here is derived from an EMBL/GenBank/DDBJ whole genome shotgun (WGS) entry which is preliminary data.</text>
</comment>
<organism evidence="1 2">
    <name type="scientific">Streptomyces millisiae</name>
    <dbReference type="NCBI Taxonomy" id="3075542"/>
    <lineage>
        <taxon>Bacteria</taxon>
        <taxon>Bacillati</taxon>
        <taxon>Actinomycetota</taxon>
        <taxon>Actinomycetes</taxon>
        <taxon>Kitasatosporales</taxon>
        <taxon>Streptomycetaceae</taxon>
        <taxon>Streptomyces</taxon>
    </lineage>
</organism>
<reference evidence="2" key="1">
    <citation type="submission" date="2023-07" db="EMBL/GenBank/DDBJ databases">
        <title>30 novel species of actinomycetes from the DSMZ collection.</title>
        <authorList>
            <person name="Nouioui I."/>
        </authorList>
    </citation>
    <scope>NUCLEOTIDE SEQUENCE [LARGE SCALE GENOMIC DNA]</scope>
    <source>
        <strain evidence="2">DSM 44918</strain>
    </source>
</reference>
<dbReference type="RefSeq" id="WP_311604215.1">
    <property type="nucleotide sequence ID" value="NZ_JAVREM010000089.1"/>
</dbReference>